<dbReference type="EMBL" id="QNRI01000003">
    <property type="protein sequence ID" value="RBO99728.1"/>
    <property type="molecule type" value="Genomic_DNA"/>
</dbReference>
<evidence type="ECO:0000313" key="2">
    <source>
        <dbReference type="Proteomes" id="UP000252254"/>
    </source>
</evidence>
<dbReference type="RefSeq" id="WP_342769932.1">
    <property type="nucleotide sequence ID" value="NZ_BAABQN010000011.1"/>
</dbReference>
<organism evidence="1 2">
    <name type="scientific">Paraliobacillus ryukyuensis</name>
    <dbReference type="NCBI Taxonomy" id="200904"/>
    <lineage>
        <taxon>Bacteria</taxon>
        <taxon>Bacillati</taxon>
        <taxon>Bacillota</taxon>
        <taxon>Bacilli</taxon>
        <taxon>Bacillales</taxon>
        <taxon>Bacillaceae</taxon>
        <taxon>Paraliobacillus</taxon>
    </lineage>
</organism>
<evidence type="ECO:0000313" key="1">
    <source>
        <dbReference type="EMBL" id="RBO99728.1"/>
    </source>
</evidence>
<dbReference type="AlphaFoldDB" id="A0A366EE90"/>
<reference evidence="1 2" key="1">
    <citation type="submission" date="2018-06" db="EMBL/GenBank/DDBJ databases">
        <title>Genomic Encyclopedia of Type Strains, Phase IV (KMG-IV): sequencing the most valuable type-strain genomes for metagenomic binning, comparative biology and taxonomic classification.</title>
        <authorList>
            <person name="Goeker M."/>
        </authorList>
    </citation>
    <scope>NUCLEOTIDE SEQUENCE [LARGE SCALE GENOMIC DNA]</scope>
    <source>
        <strain evidence="1 2">DSM 15140</strain>
    </source>
</reference>
<protein>
    <submittedName>
        <fullName evidence="1">Uncharacterized protein</fullName>
    </submittedName>
</protein>
<name>A0A366EE90_9BACI</name>
<gene>
    <name evidence="1" type="ORF">DES48_10353</name>
</gene>
<proteinExistence type="predicted"/>
<accession>A0A366EE90</accession>
<sequence length="100" mass="11681">MLNQNEREQQIIENYQNQEKDMILLFAQWCINNKLDPITIYQEAYPMQPVNALLEEVMEYTVSANDSDEIDHELLLQVLQAFGNDDLAFVVAAYADKIKR</sequence>
<dbReference type="Proteomes" id="UP000252254">
    <property type="component" value="Unassembled WGS sequence"/>
</dbReference>
<keyword evidence="2" id="KW-1185">Reference proteome</keyword>
<comment type="caution">
    <text evidence="1">The sequence shown here is derived from an EMBL/GenBank/DDBJ whole genome shotgun (WGS) entry which is preliminary data.</text>
</comment>